<evidence type="ECO:0000256" key="4">
    <source>
        <dbReference type="ARBA" id="ARBA00023253"/>
    </source>
</evidence>
<protein>
    <recommendedName>
        <fullName evidence="6">O-fucosyltransferase family protein</fullName>
    </recommendedName>
</protein>
<keyword evidence="5" id="KW-0119">Carbohydrate metabolism</keyword>
<dbReference type="InterPro" id="IPR019378">
    <property type="entry name" value="GDP-Fuc_O-FucTrfase"/>
</dbReference>
<keyword evidence="3" id="KW-0808">Transferase</keyword>
<dbReference type="PANTHER" id="PTHR31933">
    <property type="entry name" value="O-FUCOSYLTRANSFERASE 2-RELATED"/>
    <property type="match status" value="1"/>
</dbReference>
<evidence type="ECO:0000256" key="5">
    <source>
        <dbReference type="ARBA" id="ARBA00023277"/>
    </source>
</evidence>
<dbReference type="InterPro" id="IPR052272">
    <property type="entry name" value="GT106_glycosyltransferase"/>
</dbReference>
<evidence type="ECO:0000256" key="6">
    <source>
        <dbReference type="ARBA" id="ARBA00030350"/>
    </source>
</evidence>
<evidence type="ECO:0000256" key="2">
    <source>
        <dbReference type="ARBA" id="ARBA00022676"/>
    </source>
</evidence>
<comment type="caution">
    <text evidence="7">The sequence shown here is derived from an EMBL/GenBank/DDBJ whole genome shotgun (WGS) entry which is preliminary data.</text>
</comment>
<comment type="similarity">
    <text evidence="1">Belongs to the glycosyltransferase GT106 family.</text>
</comment>
<evidence type="ECO:0000313" key="7">
    <source>
        <dbReference type="EMBL" id="KAK8992433.1"/>
    </source>
</evidence>
<dbReference type="Pfam" id="PF10250">
    <property type="entry name" value="O-FucT"/>
    <property type="match status" value="1"/>
</dbReference>
<dbReference type="PANTHER" id="PTHR31933:SF4">
    <property type="entry name" value="O-FUCOSYLTRANSFERASE 8"/>
    <property type="match status" value="1"/>
</dbReference>
<dbReference type="EMBL" id="JBBPBN010000050">
    <property type="protein sequence ID" value="KAK8992433.1"/>
    <property type="molecule type" value="Genomic_DNA"/>
</dbReference>
<sequence>MSGFLSDFSEYWAVDLNNFSTYTCEWPPPAPREVLYFLTVVLGSNGTVSFHSISLRSLGANDPSIGRRTLGAENYLNSKLVFFHGLKDASNSVFLLDSLMVKDIQLAQICKEVAVALLLLNATLVLPEFLYSNVWKDPSSSKYLALHLRFEEDMAACFLCHFGGGEYEKKELEAHREEFRKLDRCPLTPEEAALVPAALDFKRGTYIHLAGSHMAEVPTCILLPVCTPIWSLRKHCSHPLNLSFQKFLFSALDFIARATSDVFAMADSGSQLSLVVSG</sequence>
<keyword evidence="2" id="KW-0328">Glycosyltransferase</keyword>
<reference evidence="7 8" key="1">
    <citation type="journal article" date="2024" name="G3 (Bethesda)">
        <title>Genome assembly of Hibiscus sabdariffa L. provides insights into metabolisms of medicinal natural products.</title>
        <authorList>
            <person name="Kim T."/>
        </authorList>
    </citation>
    <scope>NUCLEOTIDE SEQUENCE [LARGE SCALE GENOMIC DNA]</scope>
    <source>
        <strain evidence="7">TK-2024</strain>
        <tissue evidence="7">Old leaves</tissue>
    </source>
</reference>
<evidence type="ECO:0000256" key="3">
    <source>
        <dbReference type="ARBA" id="ARBA00022679"/>
    </source>
</evidence>
<dbReference type="Proteomes" id="UP001396334">
    <property type="component" value="Unassembled WGS sequence"/>
</dbReference>
<name>A0ABR2PVP4_9ROSI</name>
<evidence type="ECO:0000256" key="1">
    <source>
        <dbReference type="ARBA" id="ARBA00007737"/>
    </source>
</evidence>
<organism evidence="7 8">
    <name type="scientific">Hibiscus sabdariffa</name>
    <name type="common">roselle</name>
    <dbReference type="NCBI Taxonomy" id="183260"/>
    <lineage>
        <taxon>Eukaryota</taxon>
        <taxon>Viridiplantae</taxon>
        <taxon>Streptophyta</taxon>
        <taxon>Embryophyta</taxon>
        <taxon>Tracheophyta</taxon>
        <taxon>Spermatophyta</taxon>
        <taxon>Magnoliopsida</taxon>
        <taxon>eudicotyledons</taxon>
        <taxon>Gunneridae</taxon>
        <taxon>Pentapetalae</taxon>
        <taxon>rosids</taxon>
        <taxon>malvids</taxon>
        <taxon>Malvales</taxon>
        <taxon>Malvaceae</taxon>
        <taxon>Malvoideae</taxon>
        <taxon>Hibiscus</taxon>
    </lineage>
</organism>
<keyword evidence="8" id="KW-1185">Reference proteome</keyword>
<gene>
    <name evidence="7" type="ORF">V6N11_048514</name>
</gene>
<accession>A0ABR2PVP4</accession>
<proteinExistence type="inferred from homology"/>
<evidence type="ECO:0000313" key="8">
    <source>
        <dbReference type="Proteomes" id="UP001396334"/>
    </source>
</evidence>
<keyword evidence="4" id="KW-0294">Fucose metabolism</keyword>